<name>A0A250ISX0_9BACT</name>
<reference evidence="2 3" key="1">
    <citation type="submission" date="2017-06" db="EMBL/GenBank/DDBJ databases">
        <authorList>
            <person name="Kim H.J."/>
            <person name="Triplett B.A."/>
        </authorList>
    </citation>
    <scope>NUCLEOTIDE SEQUENCE [LARGE SCALE GENOMIC DNA]</scope>
    <source>
        <strain evidence="2 3">DSM 14713</strain>
    </source>
</reference>
<feature type="signal peptide" evidence="1">
    <location>
        <begin position="1"/>
        <end position="23"/>
    </location>
</feature>
<dbReference type="OrthoDB" id="5382471at2"/>
<evidence type="ECO:0008006" key="4">
    <source>
        <dbReference type="Google" id="ProtNLM"/>
    </source>
</evidence>
<evidence type="ECO:0000313" key="3">
    <source>
        <dbReference type="Proteomes" id="UP000217289"/>
    </source>
</evidence>
<accession>A0A250ISX0</accession>
<protein>
    <recommendedName>
        <fullName evidence="4">SH3b domain-containing protein</fullName>
    </recommendedName>
</protein>
<dbReference type="Proteomes" id="UP000217289">
    <property type="component" value="Chromosome"/>
</dbReference>
<dbReference type="RefSeq" id="WP_095982253.1">
    <property type="nucleotide sequence ID" value="NZ_CP022163.1"/>
</dbReference>
<dbReference type="EMBL" id="CP022163">
    <property type="protein sequence ID" value="ATB34342.1"/>
    <property type="molecule type" value="Genomic_DNA"/>
</dbReference>
<keyword evidence="3" id="KW-1185">Reference proteome</keyword>
<organism evidence="2 3">
    <name type="scientific">Melittangium boletus DSM 14713</name>
    <dbReference type="NCBI Taxonomy" id="1294270"/>
    <lineage>
        <taxon>Bacteria</taxon>
        <taxon>Pseudomonadati</taxon>
        <taxon>Myxococcota</taxon>
        <taxon>Myxococcia</taxon>
        <taxon>Myxococcales</taxon>
        <taxon>Cystobacterineae</taxon>
        <taxon>Archangiaceae</taxon>
        <taxon>Melittangium</taxon>
    </lineage>
</organism>
<evidence type="ECO:0000313" key="2">
    <source>
        <dbReference type="EMBL" id="ATB34342.1"/>
    </source>
</evidence>
<evidence type="ECO:0000256" key="1">
    <source>
        <dbReference type="SAM" id="SignalP"/>
    </source>
</evidence>
<keyword evidence="1" id="KW-0732">Signal</keyword>
<dbReference type="KEGG" id="mbd:MEBOL_007843"/>
<gene>
    <name evidence="2" type="ORF">MEBOL_007843</name>
</gene>
<proteinExistence type="predicted"/>
<sequence>MNRERLAALLALTGVSLAGAALAQKPSVLYVKAKNTHLKDSSKPSATTLAILQPGHTVSYLGREGTTPWHQVTAVTPKGSLQGVIYQANLSASPPALEVTSESPDKPLSPEAFASSGAAIKALGQGAIAYGKSLPLPQSVDQLSKLEDLAKDVEDAQVAAYAQAGGLPAVVGTSKIAKASTVKSTSKKGAKR</sequence>
<feature type="chain" id="PRO_5012625805" description="SH3b domain-containing protein" evidence="1">
    <location>
        <begin position="24"/>
        <end position="192"/>
    </location>
</feature>
<dbReference type="AlphaFoldDB" id="A0A250ISX0"/>